<accession>A0AAF3E9V1</accession>
<comment type="subcellular location">
    <subcellularLocation>
        <location evidence="1 8">Nucleus</location>
    </subcellularLocation>
</comment>
<evidence type="ECO:0000256" key="7">
    <source>
        <dbReference type="ARBA" id="ARBA00023242"/>
    </source>
</evidence>
<evidence type="ECO:0000256" key="1">
    <source>
        <dbReference type="ARBA" id="ARBA00004123"/>
    </source>
</evidence>
<dbReference type="Pfam" id="PF22703">
    <property type="entry name" value="Cdc6_lid"/>
    <property type="match status" value="1"/>
</dbReference>
<dbReference type="GO" id="GO:0016887">
    <property type="term" value="F:ATP hydrolysis activity"/>
    <property type="evidence" value="ECO:0007669"/>
    <property type="project" value="InterPro"/>
</dbReference>
<keyword evidence="3 8" id="KW-0235">DNA replication</keyword>
<feature type="domain" description="AAA+ ATPase" evidence="9">
    <location>
        <begin position="58"/>
        <end position="203"/>
    </location>
</feature>
<name>A0AAF3E9V1_9BILA</name>
<evidence type="ECO:0000256" key="3">
    <source>
        <dbReference type="ARBA" id="ARBA00022705"/>
    </source>
</evidence>
<keyword evidence="7 8" id="KW-0539">Nucleus</keyword>
<dbReference type="PANTHER" id="PTHR10763">
    <property type="entry name" value="CELL DIVISION CONTROL PROTEIN 6-RELATED"/>
    <property type="match status" value="1"/>
</dbReference>
<evidence type="ECO:0000256" key="2">
    <source>
        <dbReference type="ARBA" id="ARBA00008398"/>
    </source>
</evidence>
<keyword evidence="4 8" id="KW-0547">Nucleotide-binding</keyword>
<evidence type="ECO:0000256" key="5">
    <source>
        <dbReference type="ARBA" id="ARBA00022840"/>
    </source>
</evidence>
<dbReference type="SUPFAM" id="SSF52540">
    <property type="entry name" value="P-loop containing nucleoside triphosphate hydrolases"/>
    <property type="match status" value="1"/>
</dbReference>
<evidence type="ECO:0000313" key="10">
    <source>
        <dbReference type="Proteomes" id="UP000887575"/>
    </source>
</evidence>
<reference evidence="11" key="1">
    <citation type="submission" date="2024-02" db="UniProtKB">
        <authorList>
            <consortium name="WormBaseParasite"/>
        </authorList>
    </citation>
    <scope>IDENTIFICATION</scope>
</reference>
<dbReference type="InterPro" id="IPR050311">
    <property type="entry name" value="ORC1/CDC6"/>
</dbReference>
<proteinExistence type="inferred from homology"/>
<dbReference type="SMART" id="SM00382">
    <property type="entry name" value="AAA"/>
    <property type="match status" value="1"/>
</dbReference>
<keyword evidence="6 8" id="KW-0238">DNA-binding</keyword>
<evidence type="ECO:0000259" key="9">
    <source>
        <dbReference type="SMART" id="SM00382"/>
    </source>
</evidence>
<comment type="similarity">
    <text evidence="2 8">Belongs to the ORC1 family.</text>
</comment>
<comment type="function">
    <text evidence="8">Component of the origin recognition complex (ORC) that binds origins of replication. DNA-binding is ATP-dependent, however specific DNA sequences that define origins of replication have not been identified so far. ORC is required to assemble the pre-replication complex necessary to initiate DNA replication.</text>
</comment>
<dbReference type="InterPro" id="IPR003959">
    <property type="entry name" value="ATPase_AAA_core"/>
</dbReference>
<comment type="subunit">
    <text evidence="8">ORC is composed of six subunits.</text>
</comment>
<dbReference type="InterPro" id="IPR055237">
    <property type="entry name" value="Cdc6_lid"/>
</dbReference>
<sequence>MAKSKTPTRAANKEVKNLIEDLLKKLHTSEVPEDLPCRGEQINKIEKFLRSVISPNGESSAMYISGVPGTGKTATVQTVVRRLEDEVGPTFKAIYINAMELIDPKEFFVRVYKEITQDSKRVGITTARRHLNLLFQSIDRKRPPIIIMIDELDHMCTKRQELIYDIFNWTTNERARVTVIAIANTLDLPERMLSQRIASRLGSNRLTFEPYTHQQIQSIITARLSDTTAFDDQVVELAGRKVAAISGDLRKAIEILRRAAELALDAKASRVSLEHVQSSIAETQSSIRMGYFQSLSEHGIELFRAATTQVMTTGVEEFRFYELFKHYLSFCAGQGLDGNELIAREIICTLSSMRLIIVAATTAHSHNWWHRKMQLGVPLQEALDFLKSYKNPDSP</sequence>
<dbReference type="InterPro" id="IPR003593">
    <property type="entry name" value="AAA+_ATPase"/>
</dbReference>
<evidence type="ECO:0000256" key="8">
    <source>
        <dbReference type="RuleBase" id="RU365058"/>
    </source>
</evidence>
<dbReference type="WBParaSite" id="MBELARI_LOCUS10690">
    <property type="protein sequence ID" value="MBELARI_LOCUS10690"/>
    <property type="gene ID" value="MBELARI_LOCUS10690"/>
</dbReference>
<keyword evidence="10" id="KW-1185">Reference proteome</keyword>
<dbReference type="Pfam" id="PF00004">
    <property type="entry name" value="AAA"/>
    <property type="match status" value="1"/>
</dbReference>
<dbReference type="Proteomes" id="UP000887575">
    <property type="component" value="Unassembled WGS sequence"/>
</dbReference>
<organism evidence="10 11">
    <name type="scientific">Mesorhabditis belari</name>
    <dbReference type="NCBI Taxonomy" id="2138241"/>
    <lineage>
        <taxon>Eukaryota</taxon>
        <taxon>Metazoa</taxon>
        <taxon>Ecdysozoa</taxon>
        <taxon>Nematoda</taxon>
        <taxon>Chromadorea</taxon>
        <taxon>Rhabditida</taxon>
        <taxon>Rhabditina</taxon>
        <taxon>Rhabditomorpha</taxon>
        <taxon>Rhabditoidea</taxon>
        <taxon>Rhabditidae</taxon>
        <taxon>Mesorhabditinae</taxon>
        <taxon>Mesorhabditis</taxon>
    </lineage>
</organism>
<protein>
    <recommendedName>
        <fullName evidence="8">Origin recognition complex subunit 1</fullName>
    </recommendedName>
</protein>
<dbReference type="GO" id="GO:0003688">
    <property type="term" value="F:DNA replication origin binding"/>
    <property type="evidence" value="ECO:0007669"/>
    <property type="project" value="TreeGrafter"/>
</dbReference>
<dbReference type="GO" id="GO:0006270">
    <property type="term" value="P:DNA replication initiation"/>
    <property type="evidence" value="ECO:0007669"/>
    <property type="project" value="TreeGrafter"/>
</dbReference>
<dbReference type="Gene3D" id="3.40.50.300">
    <property type="entry name" value="P-loop containing nucleotide triphosphate hydrolases"/>
    <property type="match status" value="1"/>
</dbReference>
<keyword evidence="5 8" id="KW-0067">ATP-binding</keyword>
<dbReference type="PANTHER" id="PTHR10763:SF23">
    <property type="entry name" value="ORIGIN RECOGNITION COMPLEX SUBUNIT 1"/>
    <property type="match status" value="1"/>
</dbReference>
<dbReference type="GO" id="GO:0005664">
    <property type="term" value="C:nuclear origin of replication recognition complex"/>
    <property type="evidence" value="ECO:0007669"/>
    <property type="project" value="TreeGrafter"/>
</dbReference>
<evidence type="ECO:0000256" key="4">
    <source>
        <dbReference type="ARBA" id="ARBA00022741"/>
    </source>
</evidence>
<dbReference type="InterPro" id="IPR027417">
    <property type="entry name" value="P-loop_NTPase"/>
</dbReference>
<dbReference type="AlphaFoldDB" id="A0AAF3E9V1"/>
<evidence type="ECO:0000313" key="11">
    <source>
        <dbReference type="WBParaSite" id="MBELARI_LOCUS10690"/>
    </source>
</evidence>
<dbReference type="CDD" id="cd00009">
    <property type="entry name" value="AAA"/>
    <property type="match status" value="1"/>
</dbReference>
<dbReference type="GO" id="GO:0033314">
    <property type="term" value="P:mitotic DNA replication checkpoint signaling"/>
    <property type="evidence" value="ECO:0007669"/>
    <property type="project" value="TreeGrafter"/>
</dbReference>
<evidence type="ECO:0000256" key="6">
    <source>
        <dbReference type="ARBA" id="ARBA00023125"/>
    </source>
</evidence>
<dbReference type="GO" id="GO:0005524">
    <property type="term" value="F:ATP binding"/>
    <property type="evidence" value="ECO:0007669"/>
    <property type="project" value="UniProtKB-KW"/>
</dbReference>